<organism evidence="3 4">
    <name type="scientific">Sphingomonas alpina</name>
    <dbReference type="NCBI Taxonomy" id="653931"/>
    <lineage>
        <taxon>Bacteria</taxon>
        <taxon>Pseudomonadati</taxon>
        <taxon>Pseudomonadota</taxon>
        <taxon>Alphaproteobacteria</taxon>
        <taxon>Sphingomonadales</taxon>
        <taxon>Sphingomonadaceae</taxon>
        <taxon>Sphingomonas</taxon>
    </lineage>
</organism>
<dbReference type="SUPFAM" id="SSF55961">
    <property type="entry name" value="Bet v1-like"/>
    <property type="match status" value="1"/>
</dbReference>
<name>A0A7H0LKR9_9SPHN</name>
<dbReference type="CDD" id="cd07814">
    <property type="entry name" value="SRPBCC_CalC_Aha1-like"/>
    <property type="match status" value="1"/>
</dbReference>
<dbReference type="Gene3D" id="3.30.530.20">
    <property type="match status" value="1"/>
</dbReference>
<dbReference type="Pfam" id="PF08327">
    <property type="entry name" value="AHSA1"/>
    <property type="match status" value="1"/>
</dbReference>
<feature type="domain" description="Activator of Hsp90 ATPase homologue 1/2-like C-terminal" evidence="2">
    <location>
        <begin position="22"/>
        <end position="144"/>
    </location>
</feature>
<reference evidence="3 4" key="1">
    <citation type="submission" date="2020-09" db="EMBL/GenBank/DDBJ databases">
        <title>Sphingomonas sp., a new species isolated from pork steak.</title>
        <authorList>
            <person name="Heidler von Heilborn D."/>
        </authorList>
    </citation>
    <scope>NUCLEOTIDE SEQUENCE [LARGE SCALE GENOMIC DNA]</scope>
    <source>
        <strain evidence="4">S8-3T</strain>
    </source>
</reference>
<keyword evidence="4" id="KW-1185">Reference proteome</keyword>
<dbReference type="Proteomes" id="UP000516148">
    <property type="component" value="Chromosome"/>
</dbReference>
<evidence type="ECO:0000313" key="3">
    <source>
        <dbReference type="EMBL" id="QNQ10272.1"/>
    </source>
</evidence>
<comment type="similarity">
    <text evidence="1">Belongs to the AHA1 family.</text>
</comment>
<evidence type="ECO:0000313" key="4">
    <source>
        <dbReference type="Proteomes" id="UP000516148"/>
    </source>
</evidence>
<protein>
    <submittedName>
        <fullName evidence="3">SRPBCC domain-containing protein</fullName>
    </submittedName>
</protein>
<dbReference type="InterPro" id="IPR023393">
    <property type="entry name" value="START-like_dom_sf"/>
</dbReference>
<dbReference type="EMBL" id="CP061038">
    <property type="protein sequence ID" value="QNQ10272.1"/>
    <property type="molecule type" value="Genomic_DNA"/>
</dbReference>
<gene>
    <name evidence="3" type="ORF">H3Z74_03255</name>
</gene>
<dbReference type="RefSeq" id="WP_187762574.1">
    <property type="nucleotide sequence ID" value="NZ_CP061038.1"/>
</dbReference>
<evidence type="ECO:0000256" key="1">
    <source>
        <dbReference type="ARBA" id="ARBA00006817"/>
    </source>
</evidence>
<accession>A0A7H0LKR9</accession>
<dbReference type="InterPro" id="IPR013538">
    <property type="entry name" value="ASHA1/2-like_C"/>
</dbReference>
<proteinExistence type="inferred from homology"/>
<dbReference type="AlphaFoldDB" id="A0A7H0LKR9"/>
<dbReference type="KEGG" id="spap:H3Z74_03255"/>
<sequence length="154" mass="16731">MSDILQKSDTQEIVVDEIFPHAPEKLWKTLASGELMGRWLMVPTGFEPVKGTQFTFQTTPAGAWDGRIRCEVLEAIPNECLVFAWKGGDEGNSGYGSKLDTMVSLTLSPAEGGTRLRLVHSGFVTPRNDSAFASMSNGWKGVIRNVGTIAGEPE</sequence>
<evidence type="ECO:0000259" key="2">
    <source>
        <dbReference type="Pfam" id="PF08327"/>
    </source>
</evidence>